<evidence type="ECO:0000313" key="2">
    <source>
        <dbReference type="EMBL" id="OGL72456.1"/>
    </source>
</evidence>
<reference evidence="2 3" key="1">
    <citation type="journal article" date="2016" name="Nat. Commun.">
        <title>Thousands of microbial genomes shed light on interconnected biogeochemical processes in an aquifer system.</title>
        <authorList>
            <person name="Anantharaman K."/>
            <person name="Brown C.T."/>
            <person name="Hug L.A."/>
            <person name="Sharon I."/>
            <person name="Castelle C.J."/>
            <person name="Probst A.J."/>
            <person name="Thomas B.C."/>
            <person name="Singh A."/>
            <person name="Wilkins M.J."/>
            <person name="Karaoz U."/>
            <person name="Brodie E.L."/>
            <person name="Williams K.H."/>
            <person name="Hubbard S.S."/>
            <person name="Banfield J.F."/>
        </authorList>
    </citation>
    <scope>NUCLEOTIDE SEQUENCE [LARGE SCALE GENOMIC DNA]</scope>
</reference>
<dbReference type="EMBL" id="MGDZ01000063">
    <property type="protein sequence ID" value="OGL72456.1"/>
    <property type="molecule type" value="Genomic_DNA"/>
</dbReference>
<protein>
    <recommendedName>
        <fullName evidence="1">NYN domain-containing protein</fullName>
    </recommendedName>
</protein>
<evidence type="ECO:0000313" key="3">
    <source>
        <dbReference type="Proteomes" id="UP000176303"/>
    </source>
</evidence>
<evidence type="ECO:0000259" key="1">
    <source>
        <dbReference type="Pfam" id="PF01936"/>
    </source>
</evidence>
<comment type="caution">
    <text evidence="2">The sequence shown here is derived from an EMBL/GenBank/DDBJ whole genome shotgun (WGS) entry which is preliminary data.</text>
</comment>
<dbReference type="GO" id="GO:0004540">
    <property type="term" value="F:RNA nuclease activity"/>
    <property type="evidence" value="ECO:0007669"/>
    <property type="project" value="InterPro"/>
</dbReference>
<dbReference type="Gene3D" id="3.40.50.1010">
    <property type="entry name" value="5'-nuclease"/>
    <property type="match status" value="1"/>
</dbReference>
<dbReference type="PANTHER" id="PTHR35458">
    <property type="entry name" value="SLR0755 PROTEIN"/>
    <property type="match status" value="1"/>
</dbReference>
<gene>
    <name evidence="2" type="ORF">A3D72_01265</name>
</gene>
<organism evidence="2 3">
    <name type="scientific">Candidatus Uhrbacteria bacterium RIFCSPHIGHO2_02_FULL_57_19</name>
    <dbReference type="NCBI Taxonomy" id="1802391"/>
    <lineage>
        <taxon>Bacteria</taxon>
        <taxon>Candidatus Uhriibacteriota</taxon>
    </lineage>
</organism>
<dbReference type="InterPro" id="IPR021139">
    <property type="entry name" value="NYN"/>
</dbReference>
<feature type="domain" description="NYN" evidence="1">
    <location>
        <begin position="20"/>
        <end position="197"/>
    </location>
</feature>
<dbReference type="PANTHER" id="PTHR35458:SF2">
    <property type="entry name" value="SLR0755 PROTEIN"/>
    <property type="match status" value="1"/>
</dbReference>
<sequence length="231" mass="26400">MDLREFILKQLGLEVSQYKRIAVFIDFGNVNYWFEEDRRDVAGNQLAKDQKLIVDIDSLASFVNSFADHARFYYGTDQQKTSSLHLIRKARGHFVVVSKQIQWIRHYLDENEVPQAGRLVEQDQRGKFIRLPKCNFDVEICVDAIRRIEKYDTFCLFSGDSDFAHLLRFLKRNGKKCILVSAGHVAHDLSDQADHHIRAQSIKSLVTKLKTPRIAGRGLDIGSASGGQGSF</sequence>
<dbReference type="AlphaFoldDB" id="A0A1F7U2I4"/>
<name>A0A1F7U2I4_9BACT</name>
<dbReference type="STRING" id="1802391.A3D72_01265"/>
<dbReference type="InterPro" id="IPR047140">
    <property type="entry name" value="LabA"/>
</dbReference>
<proteinExistence type="predicted"/>
<dbReference type="Pfam" id="PF01936">
    <property type="entry name" value="NYN"/>
    <property type="match status" value="1"/>
</dbReference>
<dbReference type="Proteomes" id="UP000176303">
    <property type="component" value="Unassembled WGS sequence"/>
</dbReference>
<accession>A0A1F7U2I4</accession>